<dbReference type="Gene3D" id="3.20.120.10">
    <property type="entry name" value="Hydrophobin"/>
    <property type="match status" value="1"/>
</dbReference>
<evidence type="ECO:0000256" key="2">
    <source>
        <dbReference type="ARBA" id="ARBA00023157"/>
    </source>
</evidence>
<organism evidence="4 5">
    <name type="scientific">Lachnellula suecica</name>
    <dbReference type="NCBI Taxonomy" id="602035"/>
    <lineage>
        <taxon>Eukaryota</taxon>
        <taxon>Fungi</taxon>
        <taxon>Dikarya</taxon>
        <taxon>Ascomycota</taxon>
        <taxon>Pezizomycotina</taxon>
        <taxon>Leotiomycetes</taxon>
        <taxon>Helotiales</taxon>
        <taxon>Lachnaceae</taxon>
        <taxon>Lachnellula</taxon>
    </lineage>
</organism>
<keyword evidence="5" id="KW-1185">Reference proteome</keyword>
<keyword evidence="2" id="KW-1015">Disulfide bond</keyword>
<dbReference type="SUPFAM" id="SSF101751">
    <property type="entry name" value="Hydrophobin II, HfbII"/>
    <property type="match status" value="1"/>
</dbReference>
<dbReference type="PANTHER" id="PTHR42341:SF2">
    <property type="entry name" value="HYDROPHOBIN"/>
    <property type="match status" value="1"/>
</dbReference>
<feature type="chain" id="PRO_5035786508" evidence="3">
    <location>
        <begin position="18"/>
        <end position="91"/>
    </location>
</feature>
<dbReference type="EMBL" id="QGMK01000859">
    <property type="protein sequence ID" value="TVY76120.1"/>
    <property type="molecule type" value="Genomic_DNA"/>
</dbReference>
<dbReference type="InterPro" id="IPR010636">
    <property type="entry name" value="Class_II_hydrophobin"/>
</dbReference>
<evidence type="ECO:0000256" key="3">
    <source>
        <dbReference type="SAM" id="SignalP"/>
    </source>
</evidence>
<reference evidence="4 5" key="1">
    <citation type="submission" date="2018-05" db="EMBL/GenBank/DDBJ databases">
        <title>Genome sequencing and assembly of the regulated plant pathogen Lachnellula willkommii and related sister species for the development of diagnostic species identification markers.</title>
        <authorList>
            <person name="Giroux E."/>
            <person name="Bilodeau G."/>
        </authorList>
    </citation>
    <scope>NUCLEOTIDE SEQUENCE [LARGE SCALE GENOMIC DNA]</scope>
    <source>
        <strain evidence="4 5">CBS 268.59</strain>
    </source>
</reference>
<comment type="caution">
    <text evidence="4">The sequence shown here is derived from an EMBL/GenBank/DDBJ whole genome shotgun (WGS) entry which is preliminary data.</text>
</comment>
<evidence type="ECO:0000313" key="4">
    <source>
        <dbReference type="EMBL" id="TVY76120.1"/>
    </source>
</evidence>
<evidence type="ECO:0000313" key="5">
    <source>
        <dbReference type="Proteomes" id="UP000469558"/>
    </source>
</evidence>
<dbReference type="PANTHER" id="PTHR42341">
    <property type="entry name" value="HYDROPHOBIN"/>
    <property type="match status" value="1"/>
</dbReference>
<protein>
    <submittedName>
        <fullName evidence="4">Cryparin</fullName>
    </submittedName>
</protein>
<dbReference type="CDD" id="cd23508">
    <property type="entry name" value="hydrophobin_II"/>
    <property type="match status" value="1"/>
</dbReference>
<comment type="similarity">
    <text evidence="1">Belongs to the cerato-ulmin hydrophobin family.</text>
</comment>
<dbReference type="Pfam" id="PF06766">
    <property type="entry name" value="Hydrophobin_2"/>
    <property type="match status" value="1"/>
</dbReference>
<gene>
    <name evidence="4" type="primary">CRP_0</name>
    <name evidence="4" type="ORF">LSUE1_G007815</name>
</gene>
<proteinExistence type="inferred from homology"/>
<dbReference type="GO" id="GO:0005576">
    <property type="term" value="C:extracellular region"/>
    <property type="evidence" value="ECO:0007669"/>
    <property type="project" value="InterPro"/>
</dbReference>
<dbReference type="OrthoDB" id="4500971at2759"/>
<evidence type="ECO:0000256" key="1">
    <source>
        <dbReference type="ARBA" id="ARBA00009576"/>
    </source>
</evidence>
<dbReference type="Proteomes" id="UP000469558">
    <property type="component" value="Unassembled WGS sequence"/>
</dbReference>
<accession>A0A8T9C5M8</accession>
<sequence>MQFSTVLVTFFAGLIAASPIIEERAFVCSNGLDTPQCCSLSVDGVAGLECEAPSPSPMTATSFTSICAASGKEAQCCTAVLDGVGVDCNSP</sequence>
<dbReference type="InterPro" id="IPR036686">
    <property type="entry name" value="Class_II_Hydrophobin_sf"/>
</dbReference>
<feature type="signal peptide" evidence="3">
    <location>
        <begin position="1"/>
        <end position="17"/>
    </location>
</feature>
<keyword evidence="3" id="KW-0732">Signal</keyword>
<name>A0A8T9C5M8_9HELO</name>
<dbReference type="AlphaFoldDB" id="A0A8T9C5M8"/>